<organism evidence="2 3">
    <name type="scientific">Novosphingobium cyanobacteriorum</name>
    <dbReference type="NCBI Taxonomy" id="3024215"/>
    <lineage>
        <taxon>Bacteria</taxon>
        <taxon>Pseudomonadati</taxon>
        <taxon>Pseudomonadota</taxon>
        <taxon>Alphaproteobacteria</taxon>
        <taxon>Sphingomonadales</taxon>
        <taxon>Sphingomonadaceae</taxon>
        <taxon>Novosphingobium</taxon>
    </lineage>
</organism>
<dbReference type="Pfam" id="PF10722">
    <property type="entry name" value="YbjN"/>
    <property type="match status" value="1"/>
</dbReference>
<accession>A0ABT6CLU8</accession>
<protein>
    <submittedName>
        <fullName evidence="2">YbjN domain-containing protein</fullName>
    </submittedName>
</protein>
<keyword evidence="3" id="KW-1185">Reference proteome</keyword>
<comment type="caution">
    <text evidence="2">The sequence shown here is derived from an EMBL/GenBank/DDBJ whole genome shotgun (WGS) entry which is preliminary data.</text>
</comment>
<dbReference type="RefSeq" id="WP_277279599.1">
    <property type="nucleotide sequence ID" value="NZ_JAROCY010000017.1"/>
</dbReference>
<dbReference type="EMBL" id="JAROCY010000017">
    <property type="protein sequence ID" value="MDF8334827.1"/>
    <property type="molecule type" value="Genomic_DNA"/>
</dbReference>
<dbReference type="Proteomes" id="UP001222770">
    <property type="component" value="Unassembled WGS sequence"/>
</dbReference>
<feature type="chain" id="PRO_5046036843" evidence="1">
    <location>
        <begin position="26"/>
        <end position="177"/>
    </location>
</feature>
<name>A0ABT6CLU8_9SPHN</name>
<proteinExistence type="predicted"/>
<reference evidence="2 3" key="1">
    <citation type="submission" date="2023-03" db="EMBL/GenBank/DDBJ databases">
        <title>Novosphingobium cyanobacteriorum sp. nov., isolated from a eutrophic reservoir during the Microcystis bloom period.</title>
        <authorList>
            <person name="Kang M."/>
            <person name="Le V."/>
            <person name="Ko S.-R."/>
            <person name="Lee S.-A."/>
            <person name="Ahn C.-Y."/>
        </authorList>
    </citation>
    <scope>NUCLEOTIDE SEQUENCE [LARGE SCALE GENOMIC DNA]</scope>
    <source>
        <strain evidence="2 3">HBC54</strain>
    </source>
</reference>
<keyword evidence="1" id="KW-0732">Signal</keyword>
<evidence type="ECO:0000313" key="3">
    <source>
        <dbReference type="Proteomes" id="UP001222770"/>
    </source>
</evidence>
<sequence length="177" mass="18674">MKSFRDSICRIIAPIAMLAPLPAVAAPAPADTVSATRPQSIVVALQAAGYTAQLGQDDAGDPLVKADIGGWQTLVVFYDCNEVTHEGCQSLQFNAGFMPERPFGATQAAAFVRDNRFGAVSVNDDKSLNVTWDVITGEGIDPSVFALVVKSYRLALDSIGTQVFPGKGPMQVASASR</sequence>
<dbReference type="InterPro" id="IPR019660">
    <property type="entry name" value="Put_sensory_transdc_reg_YbjN"/>
</dbReference>
<evidence type="ECO:0000256" key="1">
    <source>
        <dbReference type="SAM" id="SignalP"/>
    </source>
</evidence>
<gene>
    <name evidence="2" type="ORF">POM99_16585</name>
</gene>
<feature type="signal peptide" evidence="1">
    <location>
        <begin position="1"/>
        <end position="25"/>
    </location>
</feature>
<evidence type="ECO:0000313" key="2">
    <source>
        <dbReference type="EMBL" id="MDF8334827.1"/>
    </source>
</evidence>